<dbReference type="Proteomes" id="UP001219862">
    <property type="component" value="Unassembled WGS sequence"/>
</dbReference>
<gene>
    <name evidence="10" type="ORF">PRZ01_11820</name>
</gene>
<sequence length="82" mass="8565">MIVCLCRRVSDRDIRRSVESGVRTFDALQDETGVASACACCMDCAQEVFDEALARSGRAQCSGKTGSCASLAGIRVLSASAA</sequence>
<evidence type="ECO:0000256" key="3">
    <source>
        <dbReference type="ARBA" id="ARBA00022723"/>
    </source>
</evidence>
<keyword evidence="11" id="KW-1185">Reference proteome</keyword>
<dbReference type="EMBL" id="JAQQXS010000009">
    <property type="protein sequence ID" value="MDC8785878.1"/>
    <property type="molecule type" value="Genomic_DNA"/>
</dbReference>
<dbReference type="Pfam" id="PF04324">
    <property type="entry name" value="Fer2_BFD"/>
    <property type="match status" value="1"/>
</dbReference>
<comment type="caution">
    <text evidence="10">The sequence shown here is derived from an EMBL/GenBank/DDBJ whole genome shotgun (WGS) entry which is preliminary data.</text>
</comment>
<dbReference type="Gene3D" id="1.10.10.1100">
    <property type="entry name" value="BFD-like [2Fe-2S]-binding domain"/>
    <property type="match status" value="1"/>
</dbReference>
<dbReference type="InterPro" id="IPR041854">
    <property type="entry name" value="BFD-like_2Fe2S-bd_dom_sf"/>
</dbReference>
<reference evidence="10 11" key="1">
    <citation type="submission" date="2022-10" db="EMBL/GenBank/DDBJ databases">
        <title>paucibacter sp. hw8 Genome sequencing.</title>
        <authorList>
            <person name="Park S."/>
        </authorList>
    </citation>
    <scope>NUCLEOTIDE SEQUENCE [LARGE SCALE GENOMIC DNA]</scope>
    <source>
        <strain evidence="11">hw8</strain>
    </source>
</reference>
<feature type="domain" description="BFD-like [2Fe-2S]-binding" evidence="9">
    <location>
        <begin position="2"/>
        <end position="51"/>
    </location>
</feature>
<keyword evidence="5" id="KW-0408">Iron</keyword>
<dbReference type="PANTHER" id="PTHR37424">
    <property type="entry name" value="BACTERIOFERRITIN-ASSOCIATED FERREDOXIN"/>
    <property type="match status" value="1"/>
</dbReference>
<proteinExistence type="inferred from homology"/>
<keyword evidence="2" id="KW-0001">2Fe-2S</keyword>
<keyword evidence="6" id="KW-0411">Iron-sulfur</keyword>
<evidence type="ECO:0000256" key="5">
    <source>
        <dbReference type="ARBA" id="ARBA00023004"/>
    </source>
</evidence>
<evidence type="ECO:0000313" key="11">
    <source>
        <dbReference type="Proteomes" id="UP001219862"/>
    </source>
</evidence>
<comment type="similarity">
    <text evidence="8">Belongs to the Bfd family.</text>
</comment>
<keyword evidence="3" id="KW-0479">Metal-binding</keyword>
<dbReference type="InterPro" id="IPR052371">
    <property type="entry name" value="BFD-associated_ferredoxin"/>
</dbReference>
<dbReference type="PANTHER" id="PTHR37424:SF1">
    <property type="entry name" value="BACTERIOFERRITIN-ASSOCIATED FERREDOXIN"/>
    <property type="match status" value="1"/>
</dbReference>
<organism evidence="10 11">
    <name type="scientific">Roseateles koreensis</name>
    <dbReference type="NCBI Taxonomy" id="2987526"/>
    <lineage>
        <taxon>Bacteria</taxon>
        <taxon>Pseudomonadati</taxon>
        <taxon>Pseudomonadota</taxon>
        <taxon>Betaproteobacteria</taxon>
        <taxon>Burkholderiales</taxon>
        <taxon>Sphaerotilaceae</taxon>
        <taxon>Roseateles</taxon>
    </lineage>
</organism>
<name>A0ABT5KSH2_9BURK</name>
<accession>A0ABT5KSH2</accession>
<evidence type="ECO:0000256" key="8">
    <source>
        <dbReference type="ARBA" id="ARBA00046332"/>
    </source>
</evidence>
<evidence type="ECO:0000256" key="7">
    <source>
        <dbReference type="ARBA" id="ARBA00039386"/>
    </source>
</evidence>
<evidence type="ECO:0000256" key="6">
    <source>
        <dbReference type="ARBA" id="ARBA00023014"/>
    </source>
</evidence>
<dbReference type="InterPro" id="IPR007419">
    <property type="entry name" value="BFD-like_2Fe2S-bd_dom"/>
</dbReference>
<keyword evidence="4" id="KW-0249">Electron transport</keyword>
<evidence type="ECO:0000313" key="10">
    <source>
        <dbReference type="EMBL" id="MDC8785878.1"/>
    </source>
</evidence>
<keyword evidence="1" id="KW-0813">Transport</keyword>
<evidence type="ECO:0000259" key="9">
    <source>
        <dbReference type="Pfam" id="PF04324"/>
    </source>
</evidence>
<dbReference type="RefSeq" id="WP_273596987.1">
    <property type="nucleotide sequence ID" value="NZ_JAQQXS010000009.1"/>
</dbReference>
<evidence type="ECO:0000256" key="4">
    <source>
        <dbReference type="ARBA" id="ARBA00022982"/>
    </source>
</evidence>
<protein>
    <recommendedName>
        <fullName evidence="7">Bacterioferritin-associated ferredoxin</fullName>
    </recommendedName>
</protein>
<evidence type="ECO:0000256" key="1">
    <source>
        <dbReference type="ARBA" id="ARBA00022448"/>
    </source>
</evidence>
<evidence type="ECO:0000256" key="2">
    <source>
        <dbReference type="ARBA" id="ARBA00022714"/>
    </source>
</evidence>